<gene>
    <name evidence="1" type="primary">odv-ec27</name>
    <name evidence="1" type="ORF">NezhNPV_ORF63</name>
</gene>
<evidence type="ECO:0000313" key="1">
    <source>
        <dbReference type="EMBL" id="WYD57108.1"/>
    </source>
</evidence>
<dbReference type="EMBL" id="OR723730">
    <property type="protein sequence ID" value="WYD57108.1"/>
    <property type="molecule type" value="Genomic_DNA"/>
</dbReference>
<sequence length="260" mass="30350">MFRTTASIDNDQSSMITTINVTDIERKITKQNGDRHEIMIKNRLIDFVNSLYIHQKGFSLEDIFSQKQYEDIMFTIIHISLSFVSKLTVNQPVPAMFYNTYSQSIPHEYMVFTPAKCNNQDMTITDLPKIACNVDRESILYLLRSKSAIHYKEDENDILISTLYDNISCESEEQMLDQISEKEALQYLFLYIIIEHTFVHLYIHLNENEKKNALSMIDHSVYFALGKGIASKLLMSTFRYKIEQDNSVVGKHIPMYKIQN</sequence>
<accession>A0AAN0LJC8</accession>
<reference evidence="1" key="1">
    <citation type="submission" date="2023-10" db="EMBL/GenBank/DDBJ databases">
        <authorList>
            <person name="Wang Q."/>
        </authorList>
    </citation>
    <scope>NUCLEOTIDE SEQUENCE</scope>
    <source>
        <strain evidence="1">BJZYA2014</strain>
    </source>
</reference>
<proteinExistence type="predicted"/>
<name>A0AAN0LJC8_9BACU</name>
<protein>
    <submittedName>
        <fullName evidence="1">Occlusion-derived virus envelope/capsid protein 27</fullName>
    </submittedName>
</protein>
<organism evidence="1">
    <name type="scientific">Nesodiprion zhejiangensis nucleopolyhedrovirus</name>
    <dbReference type="NCBI Taxonomy" id="3135970"/>
    <lineage>
        <taxon>Viruses</taxon>
        <taxon>Viruses incertae sedis</taxon>
        <taxon>Naldaviricetes</taxon>
        <taxon>Lefavirales</taxon>
        <taxon>Baculoviridae</taxon>
    </lineage>
</organism>